<keyword evidence="3" id="KW-1185">Reference proteome</keyword>
<evidence type="ECO:0000256" key="1">
    <source>
        <dbReference type="SAM" id="MobiDB-lite"/>
    </source>
</evidence>
<evidence type="ECO:0008006" key="4">
    <source>
        <dbReference type="Google" id="ProtNLM"/>
    </source>
</evidence>
<organism evidence="2 3">
    <name type="scientific">Nonomuraea diastatica</name>
    <dbReference type="NCBI Taxonomy" id="1848329"/>
    <lineage>
        <taxon>Bacteria</taxon>
        <taxon>Bacillati</taxon>
        <taxon>Actinomycetota</taxon>
        <taxon>Actinomycetes</taxon>
        <taxon>Streptosporangiales</taxon>
        <taxon>Streptosporangiaceae</taxon>
        <taxon>Nonomuraea</taxon>
    </lineage>
</organism>
<evidence type="ECO:0000313" key="3">
    <source>
        <dbReference type="Proteomes" id="UP000294543"/>
    </source>
</evidence>
<feature type="region of interest" description="Disordered" evidence="1">
    <location>
        <begin position="39"/>
        <end position="112"/>
    </location>
</feature>
<name>A0A4R4WKS3_9ACTN</name>
<comment type="caution">
    <text evidence="2">The sequence shown here is derived from an EMBL/GenBank/DDBJ whole genome shotgun (WGS) entry which is preliminary data.</text>
</comment>
<gene>
    <name evidence="2" type="ORF">E1294_28865</name>
</gene>
<dbReference type="InterPro" id="IPR029058">
    <property type="entry name" value="AB_hydrolase_fold"/>
</dbReference>
<reference evidence="2 3" key="1">
    <citation type="submission" date="2019-03" db="EMBL/GenBank/DDBJ databases">
        <title>Draft genome sequences of novel Actinobacteria.</title>
        <authorList>
            <person name="Sahin N."/>
            <person name="Ay H."/>
            <person name="Saygin H."/>
        </authorList>
    </citation>
    <scope>NUCLEOTIDE SEQUENCE [LARGE SCALE GENOMIC DNA]</scope>
    <source>
        <strain evidence="2 3">KC712</strain>
    </source>
</reference>
<dbReference type="AlphaFoldDB" id="A0A4R4WKS3"/>
<feature type="compositionally biased region" description="Low complexity" evidence="1">
    <location>
        <begin position="101"/>
        <end position="112"/>
    </location>
</feature>
<sequence length="266" mass="27230">MEALCADLAGRGFAVWNLEYRRPDTHGWHATIADVATGLATLHTPRPRPSGNTARDAHGHGNPAHDDNPARESGPGHDRDDRAGRDRGDALGPNPGPNPGSDPGSNPGLDLGIDLDLDRMAVAGHSAGAQLALRAVADGARAALAVSLAGVLDLVEGDRRWLSSGAVAAAMGGPSAAPGERPSGDADVYGAGSPLLRVPIGVPQLIVQGAADDLDLIDFGRRYAQAARRAGDDVTYLEPPGGHFDVITPTTSIWQAAAEAITAALA</sequence>
<protein>
    <recommendedName>
        <fullName evidence="4">Alpha/beta hydrolase</fullName>
    </recommendedName>
</protein>
<dbReference type="Proteomes" id="UP000294543">
    <property type="component" value="Unassembled WGS sequence"/>
</dbReference>
<evidence type="ECO:0000313" key="2">
    <source>
        <dbReference type="EMBL" id="TDD17144.1"/>
    </source>
</evidence>
<dbReference type="OrthoDB" id="255603at2"/>
<dbReference type="SUPFAM" id="SSF53474">
    <property type="entry name" value="alpha/beta-Hydrolases"/>
    <property type="match status" value="1"/>
</dbReference>
<proteinExistence type="predicted"/>
<dbReference type="Gene3D" id="3.40.50.1820">
    <property type="entry name" value="alpha/beta hydrolase"/>
    <property type="match status" value="1"/>
</dbReference>
<accession>A0A4R4WKS3</accession>
<feature type="compositionally biased region" description="Basic and acidic residues" evidence="1">
    <location>
        <begin position="55"/>
        <end position="89"/>
    </location>
</feature>
<dbReference type="EMBL" id="SMKP01000092">
    <property type="protein sequence ID" value="TDD17144.1"/>
    <property type="molecule type" value="Genomic_DNA"/>
</dbReference>